<reference evidence="1 3" key="1">
    <citation type="submission" date="2018-05" db="EMBL/GenBank/DDBJ databases">
        <title>Freshwater and sediment microbial communities from various areas in North America, analyzing microbe dynamics in response to fracking.</title>
        <authorList>
            <person name="Lamendella R."/>
        </authorList>
    </citation>
    <scope>NUCLEOTIDE SEQUENCE [LARGE SCALE GENOMIC DNA]</scope>
    <source>
        <strain evidence="1 3">DB-3</strain>
        <strain evidence="2 4">NG-13</strain>
    </source>
</reference>
<evidence type="ECO:0000313" key="2">
    <source>
        <dbReference type="EMBL" id="RAI94689.1"/>
    </source>
</evidence>
<proteinExistence type="predicted"/>
<protein>
    <submittedName>
        <fullName evidence="1">Uncharacterized protein</fullName>
    </submittedName>
</protein>
<organism evidence="1 3">
    <name type="scientific">Paenibacillus pabuli</name>
    <dbReference type="NCBI Taxonomy" id="1472"/>
    <lineage>
        <taxon>Bacteria</taxon>
        <taxon>Bacillati</taxon>
        <taxon>Bacillota</taxon>
        <taxon>Bacilli</taxon>
        <taxon>Bacillales</taxon>
        <taxon>Paenibacillaceae</taxon>
        <taxon>Paenibacillus</taxon>
    </lineage>
</organism>
<evidence type="ECO:0000313" key="4">
    <source>
        <dbReference type="Proteomes" id="UP000248827"/>
    </source>
</evidence>
<gene>
    <name evidence="2" type="ORF">DET54_107226</name>
    <name evidence="1" type="ORF">DET56_104217</name>
</gene>
<dbReference type="EMBL" id="QGTZ01000004">
    <property type="protein sequence ID" value="PWW42160.1"/>
    <property type="molecule type" value="Genomic_DNA"/>
</dbReference>
<name>A0A855XZN0_9BACL</name>
<dbReference type="AlphaFoldDB" id="A0A855XZN0"/>
<keyword evidence="4" id="KW-1185">Reference proteome</keyword>
<evidence type="ECO:0000313" key="1">
    <source>
        <dbReference type="EMBL" id="PWW42160.1"/>
    </source>
</evidence>
<dbReference type="EMBL" id="QLLI01000007">
    <property type="protein sequence ID" value="RAI94689.1"/>
    <property type="molecule type" value="Genomic_DNA"/>
</dbReference>
<dbReference type="Proteomes" id="UP000247078">
    <property type="component" value="Unassembled WGS sequence"/>
</dbReference>
<evidence type="ECO:0000313" key="3">
    <source>
        <dbReference type="Proteomes" id="UP000247078"/>
    </source>
</evidence>
<comment type="caution">
    <text evidence="1">The sequence shown here is derived from an EMBL/GenBank/DDBJ whole genome shotgun (WGS) entry which is preliminary data.</text>
</comment>
<dbReference type="Proteomes" id="UP000248827">
    <property type="component" value="Unassembled WGS sequence"/>
</dbReference>
<sequence length="47" mass="5851">MGKDENLRKIYENQMKPMNYTWNLHLKRHEFYTEPVIRLAGELEKER</sequence>
<accession>A0A855XZN0</accession>